<feature type="domain" description="EAL" evidence="10">
    <location>
        <begin position="647"/>
        <end position="901"/>
    </location>
</feature>
<name>A0A177NBM1_9GAMM</name>
<proteinExistence type="predicted"/>
<evidence type="ECO:0000256" key="1">
    <source>
        <dbReference type="ARBA" id="ARBA00012282"/>
    </source>
</evidence>
<keyword evidence="3" id="KW-0808">Transferase</keyword>
<dbReference type="PROSITE" id="PS50110">
    <property type="entry name" value="RESPONSE_REGULATORY"/>
    <property type="match status" value="1"/>
</dbReference>
<dbReference type="SUPFAM" id="SSF52172">
    <property type="entry name" value="CheY-like"/>
    <property type="match status" value="1"/>
</dbReference>
<dbReference type="Gene3D" id="3.30.450.20">
    <property type="entry name" value="PAS domain"/>
    <property type="match status" value="1"/>
</dbReference>
<dbReference type="InterPro" id="IPR000160">
    <property type="entry name" value="GGDEF_dom"/>
</dbReference>
<dbReference type="SUPFAM" id="SSF55073">
    <property type="entry name" value="Nucleotide cyclase"/>
    <property type="match status" value="1"/>
</dbReference>
<protein>
    <recommendedName>
        <fullName evidence="1">cyclic-guanylate-specific phosphodiesterase</fullName>
        <ecNumber evidence="1">3.1.4.52</ecNumber>
    </recommendedName>
</protein>
<dbReference type="InterPro" id="IPR011006">
    <property type="entry name" value="CheY-like_superfamily"/>
</dbReference>
<dbReference type="Gene3D" id="3.40.50.2300">
    <property type="match status" value="1"/>
</dbReference>
<dbReference type="Pfam" id="PF00563">
    <property type="entry name" value="EAL"/>
    <property type="match status" value="1"/>
</dbReference>
<feature type="domain" description="PAC" evidence="9">
    <location>
        <begin position="234"/>
        <end position="286"/>
    </location>
</feature>
<dbReference type="InterPro" id="IPR035965">
    <property type="entry name" value="PAS-like_dom_sf"/>
</dbReference>
<feature type="modified residue" description="4-aspartylphosphate" evidence="5">
    <location>
        <position position="56"/>
    </location>
</feature>
<dbReference type="CDD" id="cd01948">
    <property type="entry name" value="EAL"/>
    <property type="match status" value="1"/>
</dbReference>
<dbReference type="OrthoDB" id="9176779at2"/>
<dbReference type="InterPro" id="IPR003018">
    <property type="entry name" value="GAF"/>
</dbReference>
<dbReference type="SMART" id="SM00052">
    <property type="entry name" value="EAL"/>
    <property type="match status" value="1"/>
</dbReference>
<keyword evidence="2" id="KW-0973">c-di-GMP</keyword>
<dbReference type="CDD" id="cd00130">
    <property type="entry name" value="PAS"/>
    <property type="match status" value="1"/>
</dbReference>
<dbReference type="InterPro" id="IPR052155">
    <property type="entry name" value="Biofilm_reg_signaling"/>
</dbReference>
<dbReference type="GO" id="GO:0016301">
    <property type="term" value="F:kinase activity"/>
    <property type="evidence" value="ECO:0007669"/>
    <property type="project" value="UniProtKB-KW"/>
</dbReference>
<feature type="domain" description="PAS" evidence="8">
    <location>
        <begin position="160"/>
        <end position="230"/>
    </location>
</feature>
<dbReference type="Gene3D" id="3.20.20.450">
    <property type="entry name" value="EAL domain"/>
    <property type="match status" value="1"/>
</dbReference>
<evidence type="ECO:0000259" key="10">
    <source>
        <dbReference type="PROSITE" id="PS50883"/>
    </source>
</evidence>
<dbReference type="InterPro" id="IPR035919">
    <property type="entry name" value="EAL_sf"/>
</dbReference>
<evidence type="ECO:0000256" key="6">
    <source>
        <dbReference type="SAM" id="Coils"/>
    </source>
</evidence>
<dbReference type="SMART" id="SM00091">
    <property type="entry name" value="PAS"/>
    <property type="match status" value="1"/>
</dbReference>
<keyword evidence="6" id="KW-0175">Coiled coil</keyword>
<dbReference type="PROSITE" id="PS50883">
    <property type="entry name" value="EAL"/>
    <property type="match status" value="1"/>
</dbReference>
<dbReference type="InterPro" id="IPR000014">
    <property type="entry name" value="PAS"/>
</dbReference>
<organism evidence="12 13">
    <name type="scientific">Methylomonas koyamae</name>
    <dbReference type="NCBI Taxonomy" id="702114"/>
    <lineage>
        <taxon>Bacteria</taxon>
        <taxon>Pseudomonadati</taxon>
        <taxon>Pseudomonadota</taxon>
        <taxon>Gammaproteobacteria</taxon>
        <taxon>Methylococcales</taxon>
        <taxon>Methylococcaceae</taxon>
        <taxon>Methylomonas</taxon>
    </lineage>
</organism>
<dbReference type="PROSITE" id="PS50112">
    <property type="entry name" value="PAS"/>
    <property type="match status" value="1"/>
</dbReference>
<dbReference type="AlphaFoldDB" id="A0A177NBM1"/>
<comment type="caution">
    <text evidence="12">The sequence shown here is derived from an EMBL/GenBank/DDBJ whole genome shotgun (WGS) entry which is preliminary data.</text>
</comment>
<evidence type="ECO:0000256" key="2">
    <source>
        <dbReference type="ARBA" id="ARBA00022636"/>
    </source>
</evidence>
<dbReference type="InterPro" id="IPR001633">
    <property type="entry name" value="EAL_dom"/>
</dbReference>
<accession>A0A177NBM1</accession>
<dbReference type="PANTHER" id="PTHR44757">
    <property type="entry name" value="DIGUANYLATE CYCLASE DGCP"/>
    <property type="match status" value="1"/>
</dbReference>
<dbReference type="InterPro" id="IPR000700">
    <property type="entry name" value="PAS-assoc_C"/>
</dbReference>
<evidence type="ECO:0000256" key="4">
    <source>
        <dbReference type="ARBA" id="ARBA00022777"/>
    </source>
</evidence>
<dbReference type="SUPFAM" id="SSF55781">
    <property type="entry name" value="GAF domain-like"/>
    <property type="match status" value="1"/>
</dbReference>
<dbReference type="Proteomes" id="UP000077857">
    <property type="component" value="Unassembled WGS sequence"/>
</dbReference>
<dbReference type="NCBIfam" id="TIGR00254">
    <property type="entry name" value="GGDEF"/>
    <property type="match status" value="1"/>
</dbReference>
<dbReference type="Pfam" id="PF13185">
    <property type="entry name" value="GAF_2"/>
    <property type="match status" value="1"/>
</dbReference>
<dbReference type="InterPro" id="IPR029787">
    <property type="entry name" value="Nucleotide_cyclase"/>
</dbReference>
<dbReference type="PROSITE" id="PS50887">
    <property type="entry name" value="GGDEF"/>
    <property type="match status" value="1"/>
</dbReference>
<dbReference type="GO" id="GO:0071111">
    <property type="term" value="F:cyclic-guanylate-specific phosphodiesterase activity"/>
    <property type="evidence" value="ECO:0007669"/>
    <property type="project" value="UniProtKB-EC"/>
</dbReference>
<dbReference type="Pfam" id="PF00990">
    <property type="entry name" value="GGDEF"/>
    <property type="match status" value="1"/>
</dbReference>
<dbReference type="SUPFAM" id="SSF55785">
    <property type="entry name" value="PYP-like sensor domain (PAS domain)"/>
    <property type="match status" value="1"/>
</dbReference>
<dbReference type="RefSeq" id="WP_064041011.1">
    <property type="nucleotide sequence ID" value="NZ_LUUJ01000086.1"/>
</dbReference>
<dbReference type="InterPro" id="IPR043128">
    <property type="entry name" value="Rev_trsase/Diguanyl_cyclase"/>
</dbReference>
<dbReference type="InterPro" id="IPR013656">
    <property type="entry name" value="PAS_4"/>
</dbReference>
<feature type="domain" description="GGDEF" evidence="11">
    <location>
        <begin position="500"/>
        <end position="638"/>
    </location>
</feature>
<dbReference type="InterPro" id="IPR029016">
    <property type="entry name" value="GAF-like_dom_sf"/>
</dbReference>
<dbReference type="FunFam" id="3.20.20.450:FF:000001">
    <property type="entry name" value="Cyclic di-GMP phosphodiesterase yahA"/>
    <property type="match status" value="1"/>
</dbReference>
<keyword evidence="5" id="KW-0597">Phosphoprotein</keyword>
<dbReference type="CDD" id="cd19920">
    <property type="entry name" value="REC_PA4781-like"/>
    <property type="match status" value="1"/>
</dbReference>
<evidence type="ECO:0000259" key="9">
    <source>
        <dbReference type="PROSITE" id="PS50113"/>
    </source>
</evidence>
<evidence type="ECO:0000313" key="13">
    <source>
        <dbReference type="Proteomes" id="UP000077857"/>
    </source>
</evidence>
<sequence>MTCSKPKILVVDDTPASLKLLSELLRAEDYEVRSAIDGELALESAFDNPPDLVLLDIMMPGIDGFEVCRRLKAHPATRQVPVIFVSTLSDTEEKVQGFQLGAVDYVSKPYQREELLARVRTHLEIERLRNRLEDAVAERSSQLRLSEQKLRTTLDDYISAHTQLQTLLDTIPDLVWLKDPNGVYLACNLQFERLYGAPEAEIVGKTDRDFVSAELADFFRQNDLKAVQAGKVCANEEWLEFADNGYRGVFETLKTPVRDASGNLIGVLGIARDISERRAAQAKIQRHMQLYAALSRCNKAIVQSSGEADLFLRVCQAAVEFGGMKMAWVGLLAADGDTLRPCASFGEGAEELPSIDMALTAASDFSRSPTSIALREQRPYWCQDFQNDPLTLPWRPQALRAGWQAAAALPLHQAGAVAGVFVLYADEVNAFDSDARDLLLEMATDIDIALDNFSRSRAQKQAEAEIERLAFYDPLTGLPNRRLLYDRLHQAVVANARAANHGAALFIDLDNFKALNDTKGHNQGDLLLVEVARRLEACVREGDTVARLGGDEFVVILNGLNGDAAQASAQTKMVGGKILAAIGRPYLLHGYEHHCSASMGIGLFRDPDTTVEELLKCIDTALYQAKRNGRNGMQFYDPAMQQALEAKAALESDLRRALEENGFVLYYQPQVDQDGRTIGAEVLIRWLHPQRGLVPPAEFIPLAEETGLIVPIGNWVVETACAQLKHWEGRAGLDDLQLAVNVSAPQFRQADFVAQVRRTLERYGLSPGRLKLELTESLVLDDIDDTIVKMQQLRESGVRFSMDDFGTGYSSLYYLTKLPFDQLKIDRSFVHNLGVTQNDAVIIQTIIGMAENLGIESLAEGVETEEQLGFLNAHGCNLYQGFLFGRPLPLEQFQARLQTFAQKRPDGGIHAATAQ</sequence>
<dbReference type="SUPFAM" id="SSF141868">
    <property type="entry name" value="EAL domain-like"/>
    <property type="match status" value="1"/>
</dbReference>
<dbReference type="Gene3D" id="3.30.70.270">
    <property type="match status" value="1"/>
</dbReference>
<feature type="domain" description="Response regulatory" evidence="7">
    <location>
        <begin position="7"/>
        <end position="123"/>
    </location>
</feature>
<dbReference type="Pfam" id="PF08448">
    <property type="entry name" value="PAS_4"/>
    <property type="match status" value="1"/>
</dbReference>
<reference evidence="12 13" key="1">
    <citation type="submission" date="2016-03" db="EMBL/GenBank/DDBJ databases">
        <authorList>
            <person name="Ploux O."/>
        </authorList>
    </citation>
    <scope>NUCLEOTIDE SEQUENCE [LARGE SCALE GENOMIC DNA]</scope>
    <source>
        <strain evidence="12 13">R-45378</strain>
    </source>
</reference>
<evidence type="ECO:0000256" key="5">
    <source>
        <dbReference type="PROSITE-ProRule" id="PRU00169"/>
    </source>
</evidence>
<dbReference type="CDD" id="cd01949">
    <property type="entry name" value="GGDEF"/>
    <property type="match status" value="1"/>
</dbReference>
<dbReference type="Gene3D" id="3.30.450.40">
    <property type="match status" value="1"/>
</dbReference>
<gene>
    <name evidence="12" type="ORF">A1507_01175</name>
</gene>
<evidence type="ECO:0000259" key="11">
    <source>
        <dbReference type="PROSITE" id="PS50887"/>
    </source>
</evidence>
<evidence type="ECO:0000256" key="3">
    <source>
        <dbReference type="ARBA" id="ARBA00022679"/>
    </source>
</evidence>
<dbReference type="EC" id="3.1.4.52" evidence="1"/>
<dbReference type="PANTHER" id="PTHR44757:SF2">
    <property type="entry name" value="BIOFILM ARCHITECTURE MAINTENANCE PROTEIN MBAA"/>
    <property type="match status" value="1"/>
</dbReference>
<dbReference type="InterPro" id="IPR001789">
    <property type="entry name" value="Sig_transdc_resp-reg_receiver"/>
</dbReference>
<dbReference type="NCBIfam" id="TIGR00229">
    <property type="entry name" value="sensory_box"/>
    <property type="match status" value="1"/>
</dbReference>
<dbReference type="SMART" id="SM00267">
    <property type="entry name" value="GGDEF"/>
    <property type="match status" value="1"/>
</dbReference>
<evidence type="ECO:0000259" key="8">
    <source>
        <dbReference type="PROSITE" id="PS50112"/>
    </source>
</evidence>
<feature type="coiled-coil region" evidence="6">
    <location>
        <begin position="118"/>
        <end position="145"/>
    </location>
</feature>
<evidence type="ECO:0000259" key="7">
    <source>
        <dbReference type="PROSITE" id="PS50110"/>
    </source>
</evidence>
<dbReference type="EMBL" id="LUUJ01000086">
    <property type="protein sequence ID" value="OAI14843.1"/>
    <property type="molecule type" value="Genomic_DNA"/>
</dbReference>
<dbReference type="SMART" id="SM00448">
    <property type="entry name" value="REC"/>
    <property type="match status" value="1"/>
</dbReference>
<dbReference type="Pfam" id="PF00072">
    <property type="entry name" value="Response_reg"/>
    <property type="match status" value="1"/>
</dbReference>
<keyword evidence="4" id="KW-0418">Kinase</keyword>
<dbReference type="PROSITE" id="PS50113">
    <property type="entry name" value="PAC"/>
    <property type="match status" value="1"/>
</dbReference>
<evidence type="ECO:0000313" key="12">
    <source>
        <dbReference type="EMBL" id="OAI14843.1"/>
    </source>
</evidence>
<dbReference type="GO" id="GO:0000160">
    <property type="term" value="P:phosphorelay signal transduction system"/>
    <property type="evidence" value="ECO:0007669"/>
    <property type="project" value="InterPro"/>
</dbReference>